<dbReference type="GO" id="GO:0006260">
    <property type="term" value="P:DNA replication"/>
    <property type="evidence" value="ECO:0007669"/>
    <property type="project" value="InterPro"/>
</dbReference>
<evidence type="ECO:0000256" key="7">
    <source>
        <dbReference type="ARBA" id="ARBA00022801"/>
    </source>
</evidence>
<evidence type="ECO:0000259" key="17">
    <source>
        <dbReference type="PROSITE" id="PS50967"/>
    </source>
</evidence>
<dbReference type="Proteomes" id="UP000230088">
    <property type="component" value="Unassembled WGS sequence"/>
</dbReference>
<dbReference type="Gene3D" id="3.40.50.300">
    <property type="entry name" value="P-loop containing nucleotide triphosphate hydrolases"/>
    <property type="match status" value="2"/>
</dbReference>
<proteinExistence type="inferred from homology"/>
<dbReference type="GO" id="GO:0003677">
    <property type="term" value="F:DNA binding"/>
    <property type="evidence" value="ECO:0007669"/>
    <property type="project" value="UniProtKB-KW"/>
</dbReference>
<evidence type="ECO:0000256" key="12">
    <source>
        <dbReference type="ARBA" id="ARBA00023172"/>
    </source>
</evidence>
<comment type="catalytic activity">
    <reaction evidence="15">
        <text>Couples ATP hydrolysis with the unwinding of duplex DNA by translocating in the 3'-5' direction.</text>
        <dbReference type="EC" id="5.6.2.4"/>
    </reaction>
</comment>
<dbReference type="SMART" id="SM00487">
    <property type="entry name" value="DEXDc"/>
    <property type="match status" value="1"/>
</dbReference>
<dbReference type="EMBL" id="PEYD01000026">
    <property type="protein sequence ID" value="PIS39539.1"/>
    <property type="molecule type" value="Genomic_DNA"/>
</dbReference>
<organism evidence="20 21">
    <name type="scientific">Candidatus Nealsonbacteria bacterium CG08_land_8_20_14_0_20_38_20</name>
    <dbReference type="NCBI Taxonomy" id="1974705"/>
    <lineage>
        <taxon>Bacteria</taxon>
        <taxon>Candidatus Nealsoniibacteriota</taxon>
    </lineage>
</organism>
<dbReference type="GO" id="GO:0016787">
    <property type="term" value="F:hydrolase activity"/>
    <property type="evidence" value="ECO:0007669"/>
    <property type="project" value="UniProtKB-KW"/>
</dbReference>
<evidence type="ECO:0000256" key="5">
    <source>
        <dbReference type="ARBA" id="ARBA00022741"/>
    </source>
</evidence>
<gene>
    <name evidence="20" type="primary">recQ</name>
    <name evidence="20" type="ORF">COT33_01420</name>
</gene>
<keyword evidence="6" id="KW-0227">DNA damage</keyword>
<dbReference type="Gene3D" id="1.10.150.80">
    <property type="entry name" value="HRDC domain"/>
    <property type="match status" value="1"/>
</dbReference>
<reference evidence="21" key="1">
    <citation type="submission" date="2017-09" db="EMBL/GenBank/DDBJ databases">
        <title>Depth-based differentiation of microbial function through sediment-hosted aquifers and enrichment of novel symbionts in the deep terrestrial subsurface.</title>
        <authorList>
            <person name="Probst A.J."/>
            <person name="Ladd B."/>
            <person name="Jarett J.K."/>
            <person name="Geller-Mcgrath D.E."/>
            <person name="Sieber C.M.K."/>
            <person name="Emerson J.B."/>
            <person name="Anantharaman K."/>
            <person name="Thomas B.C."/>
            <person name="Malmstrom R."/>
            <person name="Stieglmeier M."/>
            <person name="Klingl A."/>
            <person name="Woyke T."/>
            <person name="Ryan C.M."/>
            <person name="Banfield J.F."/>
        </authorList>
    </citation>
    <scope>NUCLEOTIDE SEQUENCE [LARGE SCALE GENOMIC DNA]</scope>
</reference>
<accession>A0A2H0YMQ8</accession>
<keyword evidence="12" id="KW-0233">DNA recombination</keyword>
<dbReference type="GO" id="GO:0009378">
    <property type="term" value="F:four-way junction helicase activity"/>
    <property type="evidence" value="ECO:0007669"/>
    <property type="project" value="TreeGrafter"/>
</dbReference>
<evidence type="ECO:0000259" key="19">
    <source>
        <dbReference type="PROSITE" id="PS51194"/>
    </source>
</evidence>
<dbReference type="Gene3D" id="1.10.10.10">
    <property type="entry name" value="Winged helix-like DNA-binding domain superfamily/Winged helix DNA-binding domain"/>
    <property type="match status" value="1"/>
</dbReference>
<dbReference type="InterPro" id="IPR036388">
    <property type="entry name" value="WH-like_DNA-bd_sf"/>
</dbReference>
<sequence>MILSDKNGLKQFKSKNIIEDEHIERREERIYEILRRHWGYASFLPLQEKTILSILRDEDSLTVLPTGGGKSLCFQLPALFKKGMAVVISPLISLMKDQVDYLQDMGIASCYLNSSLSSKQQTLTIELIRKNEIKLLYISPERLENEETIDLLNSVEVSFFVIDEAHCISHWGHDFRTSYRNLRVIKERFNAISAHAFTATATQKVQLDIIEQLGFVNPKTYIGPIDRSNLTYRVMPRKQILEQIEEVLEKHTDEAGIIYCLRRRDVDVISESLKSRGIDNVPYHAGMLNGERRLSQSKFIHEETNLIVATIAFGMGIDRSNIRFVIHTGMPKSIEHYQQETGRAGRDGLPAFCYMFYGGADYRLWSFFAEQSFNREIMMKKLKTIYNFCAQSQCRHKSLVNYFGQDYEKHSCGACDFCLNEFDVVEDALALGQKILSSIAATRQENYGFGAGYIVNVLKGKMTERVKHIGHYNLPVFGVMKEKSERFIRYMIEQLIGQGFLSVEREFSTLSVTNSGEQLLLGKTFPVLVKPLMAAKKKRISRIARAKKEEEWIEIDEGLFQVLRKKRAELAREKTVPAYIVFGDKTLRDIAAKKPVTEKDFSGIYGVGENKMRSYADIFIKIVKEWLTPAGRAKG</sequence>
<keyword evidence="13" id="KW-0234">DNA repair</keyword>
<evidence type="ECO:0000256" key="4">
    <source>
        <dbReference type="ARBA" id="ARBA00022723"/>
    </source>
</evidence>
<dbReference type="CDD" id="cd17920">
    <property type="entry name" value="DEXHc_RecQ"/>
    <property type="match status" value="1"/>
</dbReference>
<evidence type="ECO:0000256" key="16">
    <source>
        <dbReference type="NCBIfam" id="TIGR01389"/>
    </source>
</evidence>
<dbReference type="PROSITE" id="PS51192">
    <property type="entry name" value="HELICASE_ATP_BIND_1"/>
    <property type="match status" value="1"/>
</dbReference>
<evidence type="ECO:0000256" key="14">
    <source>
        <dbReference type="ARBA" id="ARBA00023235"/>
    </source>
</evidence>
<dbReference type="NCBIfam" id="TIGR00614">
    <property type="entry name" value="recQ_fam"/>
    <property type="match status" value="1"/>
</dbReference>
<dbReference type="InterPro" id="IPR001650">
    <property type="entry name" value="Helicase_C-like"/>
</dbReference>
<dbReference type="GO" id="GO:0009432">
    <property type="term" value="P:SOS response"/>
    <property type="evidence" value="ECO:0007669"/>
    <property type="project" value="UniProtKB-UniRule"/>
</dbReference>
<keyword evidence="11" id="KW-0238">DNA-binding</keyword>
<dbReference type="SUPFAM" id="SSF46785">
    <property type="entry name" value="Winged helix' DNA-binding domain"/>
    <property type="match status" value="1"/>
</dbReference>
<dbReference type="SUPFAM" id="SSF52540">
    <property type="entry name" value="P-loop containing nucleoside triphosphate hydrolases"/>
    <property type="match status" value="1"/>
</dbReference>
<dbReference type="InterPro" id="IPR002464">
    <property type="entry name" value="DNA/RNA_helicase_DEAH_CS"/>
</dbReference>
<dbReference type="InterPro" id="IPR004589">
    <property type="entry name" value="DNA_helicase_ATP-dep_RecQ"/>
</dbReference>
<dbReference type="CDD" id="cd18794">
    <property type="entry name" value="SF2_C_RecQ"/>
    <property type="match status" value="1"/>
</dbReference>
<evidence type="ECO:0000313" key="21">
    <source>
        <dbReference type="Proteomes" id="UP000230088"/>
    </source>
</evidence>
<dbReference type="Pfam" id="PF00570">
    <property type="entry name" value="HRDC"/>
    <property type="match status" value="1"/>
</dbReference>
<feature type="domain" description="HRDC" evidence="17">
    <location>
        <begin position="553"/>
        <end position="633"/>
    </location>
</feature>
<keyword evidence="4" id="KW-0479">Metal-binding</keyword>
<dbReference type="InterPro" id="IPR014001">
    <property type="entry name" value="Helicase_ATP-bd"/>
</dbReference>
<dbReference type="InterPro" id="IPR011545">
    <property type="entry name" value="DEAD/DEAH_box_helicase_dom"/>
</dbReference>
<dbReference type="InterPro" id="IPR036390">
    <property type="entry name" value="WH_DNA-bd_sf"/>
</dbReference>
<comment type="cofactor">
    <cofactor evidence="2">
        <name>Zn(2+)</name>
        <dbReference type="ChEBI" id="CHEBI:29105"/>
    </cofactor>
</comment>
<evidence type="ECO:0000256" key="10">
    <source>
        <dbReference type="ARBA" id="ARBA00022840"/>
    </source>
</evidence>
<evidence type="ECO:0000256" key="6">
    <source>
        <dbReference type="ARBA" id="ARBA00022763"/>
    </source>
</evidence>
<feature type="domain" description="Helicase C-terminal" evidence="19">
    <location>
        <begin position="236"/>
        <end position="400"/>
    </location>
</feature>
<comment type="similarity">
    <text evidence="3">Belongs to the helicase family. RecQ subfamily.</text>
</comment>
<dbReference type="Pfam" id="PF00270">
    <property type="entry name" value="DEAD"/>
    <property type="match status" value="1"/>
</dbReference>
<dbReference type="InterPro" id="IPR006293">
    <property type="entry name" value="DNA_helicase_ATP-dep_RecQ_bac"/>
</dbReference>
<dbReference type="InterPro" id="IPR032284">
    <property type="entry name" value="RecQ_Zn-bd"/>
</dbReference>
<dbReference type="GO" id="GO:0006310">
    <property type="term" value="P:DNA recombination"/>
    <property type="evidence" value="ECO:0007669"/>
    <property type="project" value="UniProtKB-UniRule"/>
</dbReference>
<comment type="cofactor">
    <cofactor evidence="1">
        <name>Mg(2+)</name>
        <dbReference type="ChEBI" id="CHEBI:18420"/>
    </cofactor>
</comment>
<evidence type="ECO:0000256" key="2">
    <source>
        <dbReference type="ARBA" id="ARBA00001947"/>
    </source>
</evidence>
<dbReference type="GO" id="GO:0005524">
    <property type="term" value="F:ATP binding"/>
    <property type="evidence" value="ECO:0007669"/>
    <property type="project" value="UniProtKB-KW"/>
</dbReference>
<dbReference type="GO" id="GO:0005737">
    <property type="term" value="C:cytoplasm"/>
    <property type="evidence" value="ECO:0007669"/>
    <property type="project" value="TreeGrafter"/>
</dbReference>
<dbReference type="InterPro" id="IPR010997">
    <property type="entry name" value="HRDC-like_sf"/>
</dbReference>
<keyword evidence="8 20" id="KW-0347">Helicase</keyword>
<dbReference type="GO" id="GO:0046872">
    <property type="term" value="F:metal ion binding"/>
    <property type="evidence" value="ECO:0007669"/>
    <property type="project" value="UniProtKB-KW"/>
</dbReference>
<evidence type="ECO:0000256" key="15">
    <source>
        <dbReference type="ARBA" id="ARBA00034617"/>
    </source>
</evidence>
<evidence type="ECO:0000256" key="8">
    <source>
        <dbReference type="ARBA" id="ARBA00022806"/>
    </source>
</evidence>
<evidence type="ECO:0000259" key="18">
    <source>
        <dbReference type="PROSITE" id="PS51192"/>
    </source>
</evidence>
<dbReference type="PROSITE" id="PS51194">
    <property type="entry name" value="HELICASE_CTER"/>
    <property type="match status" value="1"/>
</dbReference>
<evidence type="ECO:0000256" key="11">
    <source>
        <dbReference type="ARBA" id="ARBA00023125"/>
    </source>
</evidence>
<keyword evidence="14" id="KW-0413">Isomerase</keyword>
<dbReference type="InterPro" id="IPR027417">
    <property type="entry name" value="P-loop_NTPase"/>
</dbReference>
<dbReference type="GO" id="GO:0043590">
    <property type="term" value="C:bacterial nucleoid"/>
    <property type="evidence" value="ECO:0007669"/>
    <property type="project" value="TreeGrafter"/>
</dbReference>
<dbReference type="GO" id="GO:0043138">
    <property type="term" value="F:3'-5' DNA helicase activity"/>
    <property type="evidence" value="ECO:0007669"/>
    <property type="project" value="UniProtKB-EC"/>
</dbReference>
<dbReference type="SMART" id="SM00490">
    <property type="entry name" value="HELICc"/>
    <property type="match status" value="1"/>
</dbReference>
<feature type="domain" description="Helicase ATP-binding" evidence="18">
    <location>
        <begin position="51"/>
        <end position="219"/>
    </location>
</feature>
<keyword evidence="7" id="KW-0378">Hydrolase</keyword>
<dbReference type="InterPro" id="IPR044876">
    <property type="entry name" value="HRDC_dom_sf"/>
</dbReference>
<dbReference type="InterPro" id="IPR002121">
    <property type="entry name" value="HRDC_dom"/>
</dbReference>
<evidence type="ECO:0000256" key="3">
    <source>
        <dbReference type="ARBA" id="ARBA00005446"/>
    </source>
</evidence>
<comment type="caution">
    <text evidence="20">The sequence shown here is derived from an EMBL/GenBank/DDBJ whole genome shotgun (WGS) entry which is preliminary data.</text>
</comment>
<evidence type="ECO:0000256" key="1">
    <source>
        <dbReference type="ARBA" id="ARBA00001946"/>
    </source>
</evidence>
<dbReference type="FunFam" id="3.40.50.300:FF:001389">
    <property type="entry name" value="ATP-dependent DNA helicase RecQ"/>
    <property type="match status" value="1"/>
</dbReference>
<dbReference type="Pfam" id="PF00271">
    <property type="entry name" value="Helicase_C"/>
    <property type="match status" value="1"/>
</dbReference>
<dbReference type="AlphaFoldDB" id="A0A2H0YMQ8"/>
<dbReference type="InterPro" id="IPR018982">
    <property type="entry name" value="RQC_domain"/>
</dbReference>
<dbReference type="PROSITE" id="PS00690">
    <property type="entry name" value="DEAH_ATP_HELICASE"/>
    <property type="match status" value="1"/>
</dbReference>
<dbReference type="SUPFAM" id="SSF47819">
    <property type="entry name" value="HRDC-like"/>
    <property type="match status" value="1"/>
</dbReference>
<dbReference type="Pfam" id="PF16124">
    <property type="entry name" value="RecQ_Zn_bind"/>
    <property type="match status" value="1"/>
</dbReference>
<evidence type="ECO:0000256" key="13">
    <source>
        <dbReference type="ARBA" id="ARBA00023204"/>
    </source>
</evidence>
<dbReference type="PANTHER" id="PTHR13710:SF105">
    <property type="entry name" value="ATP-DEPENDENT DNA HELICASE Q1"/>
    <property type="match status" value="1"/>
</dbReference>
<dbReference type="PROSITE" id="PS50967">
    <property type="entry name" value="HRDC"/>
    <property type="match status" value="1"/>
</dbReference>
<dbReference type="GO" id="GO:0030894">
    <property type="term" value="C:replisome"/>
    <property type="evidence" value="ECO:0007669"/>
    <property type="project" value="TreeGrafter"/>
</dbReference>
<evidence type="ECO:0000313" key="20">
    <source>
        <dbReference type="EMBL" id="PIS39539.1"/>
    </source>
</evidence>
<protein>
    <recommendedName>
        <fullName evidence="16">DNA helicase RecQ</fullName>
        <ecNumber evidence="16">5.6.2.4</ecNumber>
    </recommendedName>
</protein>
<name>A0A2H0YMQ8_9BACT</name>
<dbReference type="Pfam" id="PF09382">
    <property type="entry name" value="RQC"/>
    <property type="match status" value="1"/>
</dbReference>
<keyword evidence="9" id="KW-0862">Zinc</keyword>
<dbReference type="GO" id="GO:0006281">
    <property type="term" value="P:DNA repair"/>
    <property type="evidence" value="ECO:0007669"/>
    <property type="project" value="UniProtKB-KW"/>
</dbReference>
<dbReference type="EC" id="5.6.2.4" evidence="16"/>
<dbReference type="NCBIfam" id="TIGR01389">
    <property type="entry name" value="recQ"/>
    <property type="match status" value="1"/>
</dbReference>
<evidence type="ECO:0000256" key="9">
    <source>
        <dbReference type="ARBA" id="ARBA00022833"/>
    </source>
</evidence>
<keyword evidence="10" id="KW-0067">ATP-binding</keyword>
<dbReference type="SMART" id="SM00956">
    <property type="entry name" value="RQC"/>
    <property type="match status" value="1"/>
</dbReference>
<keyword evidence="5" id="KW-0547">Nucleotide-binding</keyword>
<dbReference type="SMART" id="SM00341">
    <property type="entry name" value="HRDC"/>
    <property type="match status" value="1"/>
</dbReference>
<dbReference type="PANTHER" id="PTHR13710">
    <property type="entry name" value="DNA HELICASE RECQ FAMILY MEMBER"/>
    <property type="match status" value="1"/>
</dbReference>